<gene>
    <name evidence="1" type="ORF">RI129_009054</name>
</gene>
<proteinExistence type="predicted"/>
<name>A0AAN7ZGH5_9COLE</name>
<dbReference type="PANTHER" id="PTHR23080">
    <property type="entry name" value="THAP DOMAIN PROTEIN"/>
    <property type="match status" value="1"/>
</dbReference>
<protein>
    <submittedName>
        <fullName evidence="1">Uncharacterized protein</fullName>
    </submittedName>
</protein>
<dbReference type="AlphaFoldDB" id="A0AAN7ZGH5"/>
<evidence type="ECO:0000313" key="1">
    <source>
        <dbReference type="EMBL" id="KAK5642887.1"/>
    </source>
</evidence>
<comment type="caution">
    <text evidence="1">The sequence shown here is derived from an EMBL/GenBank/DDBJ whole genome shotgun (WGS) entry which is preliminary data.</text>
</comment>
<keyword evidence="2" id="KW-1185">Reference proteome</keyword>
<organism evidence="1 2">
    <name type="scientific">Pyrocoelia pectoralis</name>
    <dbReference type="NCBI Taxonomy" id="417401"/>
    <lineage>
        <taxon>Eukaryota</taxon>
        <taxon>Metazoa</taxon>
        <taxon>Ecdysozoa</taxon>
        <taxon>Arthropoda</taxon>
        <taxon>Hexapoda</taxon>
        <taxon>Insecta</taxon>
        <taxon>Pterygota</taxon>
        <taxon>Neoptera</taxon>
        <taxon>Endopterygota</taxon>
        <taxon>Coleoptera</taxon>
        <taxon>Polyphaga</taxon>
        <taxon>Elateriformia</taxon>
        <taxon>Elateroidea</taxon>
        <taxon>Lampyridae</taxon>
        <taxon>Lampyrinae</taxon>
        <taxon>Pyrocoelia</taxon>
    </lineage>
</organism>
<dbReference type="PANTHER" id="PTHR23080:SF144">
    <property type="entry name" value="SPINDLE AND KINETOCHORE ASSOCIATED COMPLEX SUBUNIT 3"/>
    <property type="match status" value="1"/>
</dbReference>
<dbReference type="EMBL" id="JAVRBK010000006">
    <property type="protein sequence ID" value="KAK5642887.1"/>
    <property type="molecule type" value="Genomic_DNA"/>
</dbReference>
<dbReference type="Proteomes" id="UP001329430">
    <property type="component" value="Chromosome 6"/>
</dbReference>
<accession>A0AAN7ZGH5</accession>
<sequence length="334" mass="38749">MSHIYYIASRSTIMLQPNVITLFLNFENTCKTNERSKKKIFTTKITCPPKIKNRVSERFFQNRRVTFSMAHPVLNNTLESFDENLPTDDESEESLKRQKRNVKLQALKLRLARIEARPKNYTGIPEHALVVLHEIVSDSKAQLENVNLTLKKIKTNQAFIILGDEYGKNCTFANIVFRQTIPLLAHYLKPFIFWPSAETIKHVLPLAFRARYNDCNTIKYLISTTPDGMINYISEAFSGRRVKTLRRSEELGNHEDHFFLKLDALQLSFQLSFQLFFSSSYGFLKIKKKHSFYFFSTLPGGDLKKTFTIPLNYIFPAISSNECSLYRTTLNSVQ</sequence>
<reference evidence="1 2" key="1">
    <citation type="journal article" date="2024" name="Insects">
        <title>An Improved Chromosome-Level Genome Assembly of the Firefly Pyrocoelia pectoralis.</title>
        <authorList>
            <person name="Fu X."/>
            <person name="Meyer-Rochow V.B."/>
            <person name="Ballantyne L."/>
            <person name="Zhu X."/>
        </authorList>
    </citation>
    <scope>NUCLEOTIDE SEQUENCE [LARGE SCALE GENOMIC DNA]</scope>
    <source>
        <strain evidence="1">XCY_ONT2</strain>
    </source>
</reference>
<evidence type="ECO:0000313" key="2">
    <source>
        <dbReference type="Proteomes" id="UP001329430"/>
    </source>
</evidence>